<protein>
    <submittedName>
        <fullName evidence="2">Similar to Major allergen Asp f 2 acc. no. P79017</fullName>
    </submittedName>
</protein>
<dbReference type="Proteomes" id="UP000018144">
    <property type="component" value="Unassembled WGS sequence"/>
</dbReference>
<gene>
    <name evidence="2" type="ORF">PCON_12287</name>
</gene>
<name>U4L6U4_PYROM</name>
<dbReference type="SUPFAM" id="SSF55486">
    <property type="entry name" value="Metalloproteases ('zincins'), catalytic domain"/>
    <property type="match status" value="1"/>
</dbReference>
<dbReference type="InterPro" id="IPR029482">
    <property type="entry name" value="HRXXH"/>
</dbReference>
<dbReference type="PANTHER" id="PTHR39399">
    <property type="entry name" value="PROTEIN ZPS1"/>
    <property type="match status" value="1"/>
</dbReference>
<dbReference type="GO" id="GO:0009277">
    <property type="term" value="C:fungal-type cell wall"/>
    <property type="evidence" value="ECO:0007669"/>
    <property type="project" value="TreeGrafter"/>
</dbReference>
<accession>U4L6U4</accession>
<proteinExistence type="predicted"/>
<dbReference type="GO" id="GO:0009986">
    <property type="term" value="C:cell surface"/>
    <property type="evidence" value="ECO:0007669"/>
    <property type="project" value="TreeGrafter"/>
</dbReference>
<dbReference type="GO" id="GO:0005576">
    <property type="term" value="C:extracellular region"/>
    <property type="evidence" value="ECO:0007669"/>
    <property type="project" value="TreeGrafter"/>
</dbReference>
<dbReference type="GO" id="GO:0008237">
    <property type="term" value="F:metallopeptidase activity"/>
    <property type="evidence" value="ECO:0007669"/>
    <property type="project" value="InterPro"/>
</dbReference>
<evidence type="ECO:0000259" key="1">
    <source>
        <dbReference type="Pfam" id="PF13933"/>
    </source>
</evidence>
<dbReference type="STRING" id="1076935.U4L6U4"/>
<dbReference type="InterPro" id="IPR024079">
    <property type="entry name" value="MetalloPept_cat_dom_sf"/>
</dbReference>
<dbReference type="GO" id="GO:0008270">
    <property type="term" value="F:zinc ion binding"/>
    <property type="evidence" value="ECO:0007669"/>
    <property type="project" value="TreeGrafter"/>
</dbReference>
<dbReference type="PANTHER" id="PTHR39399:SF1">
    <property type="entry name" value="PROTEIN ZPS1"/>
    <property type="match status" value="1"/>
</dbReference>
<organism evidence="2 3">
    <name type="scientific">Pyronema omphalodes (strain CBS 100304)</name>
    <name type="common">Pyronema confluens</name>
    <dbReference type="NCBI Taxonomy" id="1076935"/>
    <lineage>
        <taxon>Eukaryota</taxon>
        <taxon>Fungi</taxon>
        <taxon>Dikarya</taxon>
        <taxon>Ascomycota</taxon>
        <taxon>Pezizomycotina</taxon>
        <taxon>Pezizomycetes</taxon>
        <taxon>Pezizales</taxon>
        <taxon>Pyronemataceae</taxon>
        <taxon>Pyronema</taxon>
    </lineage>
</organism>
<dbReference type="OrthoDB" id="4689212at2759"/>
<dbReference type="Pfam" id="PF13933">
    <property type="entry name" value="HRXXH"/>
    <property type="match status" value="1"/>
</dbReference>
<dbReference type="Gene3D" id="3.40.390.10">
    <property type="entry name" value="Collagenase (Catalytic Domain)"/>
    <property type="match status" value="1"/>
</dbReference>
<dbReference type="eggNOG" id="ENOG502RTN8">
    <property type="taxonomic scope" value="Eukaryota"/>
</dbReference>
<dbReference type="GO" id="GO:0005178">
    <property type="term" value="F:integrin binding"/>
    <property type="evidence" value="ECO:0007669"/>
    <property type="project" value="TreeGrafter"/>
</dbReference>
<evidence type="ECO:0000313" key="3">
    <source>
        <dbReference type="Proteomes" id="UP000018144"/>
    </source>
</evidence>
<evidence type="ECO:0000313" key="2">
    <source>
        <dbReference type="EMBL" id="CCX12693.1"/>
    </source>
</evidence>
<keyword evidence="3" id="KW-1185">Reference proteome</keyword>
<sequence length="351" mass="37885">MSLVLVSVKSALNGTLGDHSTSIRFSGHSLVMIFHRKTCNIAIQARKNRPGSQEHCEPWNFFTKSRTLLADKTAYNHEQTHLERPASDQLRTRQSPRFITLTGACSILPTMHASLITALFAAVAAAAPAVKNDAPVALPAIENILGPLNITISGSCNATEARQITAGLNDAAELASVARSYILENGNSDPTFVKYFGVNASSAAVIGVFDRILYGNKNGVLIRCDDVDGKCAKSPTWAGHHRGDAAPAETVICGPSYLERLYLPQMCSRGYEISKSKLNLFWGSDLMHRLFHVPAISENNVEHVKGADGYEGTLKLAEANDVRTVENSDGLQYFALDVYANRVAAPGVGCL</sequence>
<dbReference type="InterPro" id="IPR039124">
    <property type="entry name" value="PRA1-like"/>
</dbReference>
<feature type="domain" description="Putative peptidase" evidence="1">
    <location>
        <begin position="148"/>
        <end position="351"/>
    </location>
</feature>
<reference evidence="2 3" key="1">
    <citation type="journal article" date="2013" name="PLoS Genet.">
        <title>The genome and development-dependent transcriptomes of Pyronema confluens: a window into fungal evolution.</title>
        <authorList>
            <person name="Traeger S."/>
            <person name="Altegoer F."/>
            <person name="Freitag M."/>
            <person name="Gabaldon T."/>
            <person name="Kempken F."/>
            <person name="Kumar A."/>
            <person name="Marcet-Houben M."/>
            <person name="Poggeler S."/>
            <person name="Stajich J.E."/>
            <person name="Nowrousian M."/>
        </authorList>
    </citation>
    <scope>NUCLEOTIDE SEQUENCE [LARGE SCALE GENOMIC DNA]</scope>
    <source>
        <strain evidence="3">CBS 100304</strain>
        <tissue evidence="2">Vegetative mycelium</tissue>
    </source>
</reference>
<dbReference type="EMBL" id="HF935723">
    <property type="protein sequence ID" value="CCX12693.1"/>
    <property type="molecule type" value="Genomic_DNA"/>
</dbReference>
<dbReference type="AlphaFoldDB" id="U4L6U4"/>